<organism evidence="2 3">
    <name type="scientific">Coptotermes formosanus</name>
    <name type="common">Formosan subterranean termite</name>
    <dbReference type="NCBI Taxonomy" id="36987"/>
    <lineage>
        <taxon>Eukaryota</taxon>
        <taxon>Metazoa</taxon>
        <taxon>Ecdysozoa</taxon>
        <taxon>Arthropoda</taxon>
        <taxon>Hexapoda</taxon>
        <taxon>Insecta</taxon>
        <taxon>Pterygota</taxon>
        <taxon>Neoptera</taxon>
        <taxon>Polyneoptera</taxon>
        <taxon>Dictyoptera</taxon>
        <taxon>Blattodea</taxon>
        <taxon>Blattoidea</taxon>
        <taxon>Termitoidae</taxon>
        <taxon>Rhinotermitidae</taxon>
        <taxon>Coptotermes</taxon>
    </lineage>
</organism>
<dbReference type="AlphaFoldDB" id="A0A6L2PNU4"/>
<sequence>MEEDSKNTEWALLFPLKTGLFPFKSSTVINRSVSDTSESSSKDNKTAQRGNQEGGTLEESFSTISNPRMKTRRRSSMSDIDKFTSSVGIPMVRYTGGSSTPNSHHLRVGGDGYNSVPHSPGTPRRSNTPDIGACGSIGDLMNMKRYGSSWSVRSCTETIIAKTVPLSTVTPRGSAPPSPLQDHKQQPELPRIDSKDGERCSSSDDLEYEDEIKDDSGSPPKLTCSQRTERLSRLIRQQRVSIFLHTRKP</sequence>
<dbReference type="EMBL" id="BLKM01008000">
    <property type="protein sequence ID" value="GFG32198.1"/>
    <property type="molecule type" value="Genomic_DNA"/>
</dbReference>
<feature type="non-terminal residue" evidence="2">
    <location>
        <position position="249"/>
    </location>
</feature>
<evidence type="ECO:0000313" key="2">
    <source>
        <dbReference type="EMBL" id="GFG32198.1"/>
    </source>
</evidence>
<accession>A0A6L2PNU4</accession>
<name>A0A6L2PNU4_COPFO</name>
<comment type="caution">
    <text evidence="2">The sequence shown here is derived from an EMBL/GenBank/DDBJ whole genome shotgun (WGS) entry which is preliminary data.</text>
</comment>
<feature type="region of interest" description="Disordered" evidence="1">
    <location>
        <begin position="94"/>
        <end position="133"/>
    </location>
</feature>
<feature type="compositionally biased region" description="Polar residues" evidence="1">
    <location>
        <begin position="59"/>
        <end position="68"/>
    </location>
</feature>
<feature type="compositionally biased region" description="Acidic residues" evidence="1">
    <location>
        <begin position="204"/>
        <end position="213"/>
    </location>
</feature>
<reference evidence="3" key="1">
    <citation type="submission" date="2020-01" db="EMBL/GenBank/DDBJ databases">
        <title>Draft genome sequence of the Termite Coptotermes fromosanus.</title>
        <authorList>
            <person name="Itakura S."/>
            <person name="Yosikawa Y."/>
            <person name="Umezawa K."/>
        </authorList>
    </citation>
    <scope>NUCLEOTIDE SEQUENCE [LARGE SCALE GENOMIC DNA]</scope>
</reference>
<feature type="region of interest" description="Disordered" evidence="1">
    <location>
        <begin position="167"/>
        <end position="230"/>
    </location>
</feature>
<proteinExistence type="predicted"/>
<protein>
    <submittedName>
        <fullName evidence="2">Uncharacterized protein</fullName>
    </submittedName>
</protein>
<dbReference type="Proteomes" id="UP000502823">
    <property type="component" value="Unassembled WGS sequence"/>
</dbReference>
<evidence type="ECO:0000256" key="1">
    <source>
        <dbReference type="SAM" id="MobiDB-lite"/>
    </source>
</evidence>
<evidence type="ECO:0000313" key="3">
    <source>
        <dbReference type="Proteomes" id="UP000502823"/>
    </source>
</evidence>
<dbReference type="OrthoDB" id="7314963at2759"/>
<feature type="compositionally biased region" description="Basic and acidic residues" evidence="1">
    <location>
        <begin position="181"/>
        <end position="202"/>
    </location>
</feature>
<dbReference type="InParanoid" id="A0A6L2PNU4"/>
<gene>
    <name evidence="2" type="ORF">Cfor_04574</name>
</gene>
<keyword evidence="3" id="KW-1185">Reference proteome</keyword>
<feature type="region of interest" description="Disordered" evidence="1">
    <location>
        <begin position="31"/>
        <end position="78"/>
    </location>
</feature>